<feature type="domain" description="Secretion system C-terminal sorting" evidence="2">
    <location>
        <begin position="2485"/>
        <end position="2553"/>
    </location>
</feature>
<organism evidence="3 4">
    <name type="scientific">Ferruginibacter yonginensis</name>
    <dbReference type="NCBI Taxonomy" id="1310416"/>
    <lineage>
        <taxon>Bacteria</taxon>
        <taxon>Pseudomonadati</taxon>
        <taxon>Bacteroidota</taxon>
        <taxon>Chitinophagia</taxon>
        <taxon>Chitinophagales</taxon>
        <taxon>Chitinophagaceae</taxon>
        <taxon>Ferruginibacter</taxon>
    </lineage>
</organism>
<dbReference type="InterPro" id="IPR006626">
    <property type="entry name" value="PbH1"/>
</dbReference>
<protein>
    <submittedName>
        <fullName evidence="3">T9SS type A sorting domain-containing protein</fullName>
    </submittedName>
</protein>
<dbReference type="EMBL" id="JBHSCZ010000001">
    <property type="protein sequence ID" value="MFC4262015.1"/>
    <property type="molecule type" value="Genomic_DNA"/>
</dbReference>
<proteinExistence type="predicted"/>
<name>A0ABV8QQV4_9BACT</name>
<dbReference type="Gene3D" id="2.60.40.1290">
    <property type="match status" value="3"/>
</dbReference>
<feature type="chain" id="PRO_5046241675" evidence="1">
    <location>
        <begin position="20"/>
        <end position="2561"/>
    </location>
</feature>
<comment type="caution">
    <text evidence="3">The sequence shown here is derived from an EMBL/GenBank/DDBJ whole genome shotgun (WGS) entry which is preliminary data.</text>
</comment>
<evidence type="ECO:0000313" key="3">
    <source>
        <dbReference type="EMBL" id="MFC4262015.1"/>
    </source>
</evidence>
<sequence>MKKIYLILLSSLMVVAANAQLTGTKNIPGDYATLAAAITDLNTQGVGTGGVIINVLAGNPQSAPVGGLVLGGAGTAILTTTSSTNQVTIIGNGNTVTASTPQASGVLTDAIFKLVGADWVTITGFTMQENASNTTTAAATNNMTEFGVALFYVTLTDGAKNNTIQNNTISLNRAYSNTIGIYSNVRHSSTVVTTAADITTAPGSNSGNKVYSNSISNVDYGIAFIGSSTAVAMDNGNDVGGNSLATGNTLTNWGGLVSGTISGFISLTGSNAGIFMNHQVSENVSFNTLISATNITTLTTTGFLGIFKSYSTGQPTGLTFTSNYNNNTVTLTNAPTTSQMTCIGLQGLTALATATLNCNNNSIINCAVTGAGATSATMLGMLHSSAPGTFNINNNIVRGFTSTATTGSFAGIQQQTNGVVNNLNINNNSIGDATAGAVTFSNTNTGASTGISVTATGATNTCAVSISNNDIRGIVHNVVGSGTQTYISNAAPALSLVVNTNTFTNLTANTTGTVTFVSITYSATLGTQTKTVSGNSIVTGFNRLGASGSVLLVSDNGSSVTGTVSNCTSNNFSNITVAGTTTITGLNYTDGGTAPARTVSGNTLSNWTAVTGTLIGMNFTYWNGNSSLSNNTVSNINGQGSITGINIGATANTANPVNISNNTVARLTSSGTGGAVIGIICSNTSANININNNQVSGLSSTGAVTSSGIVVSGATNTNVFRNKIYDISGNNASTAVNGLLISAGTTITAYNNIIGDLRATAANAANPVNGINVTGGTTANIYFNTVYLNATSTGALFGSSAISASTTPTLTLRNNIFVNASTSNGAGLTVAYRRSTATLTTYNAASNKNLFFAPNIFTDGTNTDVTLADYKTRVAARDAASISENPPFLSTTGSDATYLHINTTVATAIDGGADVISGITDDYDGDTRSTTVPDIGADEFLSVITCTGTPNAGVITTANVNKCVNQTQAINATGLSNGTGITYQWKVATVSGGPYVNVTGGTGANTASYTTGALTSGTFYYVLETTCTVSSQTNITNEFTLTVNNLPTVAVTPTSASFCSPSGSPVALTASGASTYAWSPAAGLSATTGASVTASPTGNTTYTVTGTDGNGCTNTATSVISVSASPVITSATALPTSVCSGGNTQLQVNVPTTVNAYTFSTGTGASLETITTPTVVTTVTTGNTDDGSNEITPTPGFTFAFEGVNYNGFSANTNGWLKMAATAPATNIPSSLTSLSQNGIYAFGHDANLNTANGGNLTHGPAAGGKYVFQFTNNSGASGGATSATSYITSQIVLWGSTSANPGRIDIIYGARLGTAGENGVIGIANAAGVYLNAVTGNSTATTTATSFPAAGTIYTFTPPTYTYLWSPSTFLNDATLANPIAVGVTANTTYTVQVSRNGCTTTSGNVPVTLATYNSATTTQPSTTAVTAGALDAQVLAIDIPQACAPENLTQLDFTNVSTLPADVANAKVYYTTTNTFATTNLFGSLANPGATFSVTGNQALSTTTRNYFWLVYDVACNAVNPNVIDAGLTSFTVGASNYTPTVTNPTGTRTITSLASLFATTQPSTTAVTNGSVNQQIVRISVPATACGALTNITFNTNGSTNAATDIAAARVYYTTTTTFATTTQFGTDVLLPNGSFNVVGSQTLSSTATNYFWLVYDVACNATATNVLDAEVNNVTIAGNIYAPTTVNPTGTRAITALYAPTKTDPNGTTAVFVGAVNAQFSRALIAGSAACPGTVTTVNFTATNATPTDIAKAKCYYTTTTTFSNATQFGTDIINPASGALSFTGSQLLATGNNYFWVVYDVDCFATVAASVNADITSLVVNSTTIPVTGTAAAANAIAAATSFTTVANGEWNNPATWACGNIPPTNATAVTIANAITVSNTGNIGGNVTINTGASLTINTGGELTLGTVGGGNRVLTNNGTLAVTGGVLNQNGSFIMNASSTFNQTGGDIFVDGNDGTAGGSVASTADIVGIYTSNLGVTDGNMTIVDPHFSGSAATDGGAAFAYEVATTSNAFGTNHTLIVGGNTNTNTSTATAGFYVDTYISSGMLKLGNVIINGGAAASRTVNTNVISGAGAINIGGNLTINTGSTLSDAIQGTSLAKTVTGNIINNGTFINRGTLILTTIAANSTTGIANTNPQTIGGTGVYANLATAATAEITSLTINNSSSIGVTLLTPIRISGTLSMIAGRINTDATNMLTLGFNASNTGSLSYTAGFINGPFKRWIGTTTGARVFPVGNTSLLKNASINYTTAPTAGGTLTARFSSVAPNFPNSTPLTEGALIVDYASAQGSWFVDAADGLAGGNYTAAFTGNGANDVVDLTGLVLIKRPSAGGDWVLDGTHVTATGTATAPVVSRTGMTGFSEFAIGGKFATVLPISIESFRGSKLASANYLDWKVTCTSEPSVRIILERGADGRNFTSIQDQVATAVRCLQGFNYTDVAPLAGANYYRLKVISLDGTFRYSSIVVLLNKEKGFELISLAPNPVKTTAVLTLTTTKGGKVDINVTDVTGKVVMKQSTTIIAGNNPINMNFSQLGAGSYQITAVNAEGEIRSTRFIKY</sequence>
<evidence type="ECO:0000313" key="4">
    <source>
        <dbReference type="Proteomes" id="UP001595907"/>
    </source>
</evidence>
<keyword evidence="4" id="KW-1185">Reference proteome</keyword>
<evidence type="ECO:0000256" key="1">
    <source>
        <dbReference type="SAM" id="SignalP"/>
    </source>
</evidence>
<dbReference type="RefSeq" id="WP_379707356.1">
    <property type="nucleotide sequence ID" value="NZ_JBHSCZ010000001.1"/>
</dbReference>
<accession>A0ABV8QQV4</accession>
<dbReference type="SMART" id="SM00710">
    <property type="entry name" value="PbH1"/>
    <property type="match status" value="12"/>
</dbReference>
<dbReference type="Pfam" id="PF18962">
    <property type="entry name" value="Por_Secre_tail"/>
    <property type="match status" value="1"/>
</dbReference>
<keyword evidence="1" id="KW-0732">Signal</keyword>
<evidence type="ECO:0000259" key="2">
    <source>
        <dbReference type="Pfam" id="PF18962"/>
    </source>
</evidence>
<dbReference type="InterPro" id="IPR026444">
    <property type="entry name" value="Secre_tail"/>
</dbReference>
<gene>
    <name evidence="3" type="ORF">ACFOWM_03930</name>
</gene>
<dbReference type="Proteomes" id="UP001595907">
    <property type="component" value="Unassembled WGS sequence"/>
</dbReference>
<feature type="signal peptide" evidence="1">
    <location>
        <begin position="1"/>
        <end position="19"/>
    </location>
</feature>
<reference evidence="4" key="1">
    <citation type="journal article" date="2019" name="Int. J. Syst. Evol. Microbiol.">
        <title>The Global Catalogue of Microorganisms (GCM) 10K type strain sequencing project: providing services to taxonomists for standard genome sequencing and annotation.</title>
        <authorList>
            <consortium name="The Broad Institute Genomics Platform"/>
            <consortium name="The Broad Institute Genome Sequencing Center for Infectious Disease"/>
            <person name="Wu L."/>
            <person name="Ma J."/>
        </authorList>
    </citation>
    <scope>NUCLEOTIDE SEQUENCE [LARGE SCALE GENOMIC DNA]</scope>
    <source>
        <strain evidence="4">CECT 8289</strain>
    </source>
</reference>